<sequence>MHEGRSEFVGFKILLGELGSNLLKVFKFLGSPHFQGHGATSNHAPHARRLAQALLSFCVIDLRTLLLKGYLLLWLDEASGGRCLIVDQNHRGSASMGAKQKLALKLLADPLALTPFALGTILRSKED</sequence>
<gene>
    <name evidence="1" type="ORF">VNO77_18907</name>
</gene>
<evidence type="ECO:0000313" key="2">
    <source>
        <dbReference type="Proteomes" id="UP001367508"/>
    </source>
</evidence>
<organism evidence="1 2">
    <name type="scientific">Canavalia gladiata</name>
    <name type="common">Sword bean</name>
    <name type="synonym">Dolichos gladiatus</name>
    <dbReference type="NCBI Taxonomy" id="3824"/>
    <lineage>
        <taxon>Eukaryota</taxon>
        <taxon>Viridiplantae</taxon>
        <taxon>Streptophyta</taxon>
        <taxon>Embryophyta</taxon>
        <taxon>Tracheophyta</taxon>
        <taxon>Spermatophyta</taxon>
        <taxon>Magnoliopsida</taxon>
        <taxon>eudicotyledons</taxon>
        <taxon>Gunneridae</taxon>
        <taxon>Pentapetalae</taxon>
        <taxon>rosids</taxon>
        <taxon>fabids</taxon>
        <taxon>Fabales</taxon>
        <taxon>Fabaceae</taxon>
        <taxon>Papilionoideae</taxon>
        <taxon>50 kb inversion clade</taxon>
        <taxon>NPAAA clade</taxon>
        <taxon>indigoferoid/millettioid clade</taxon>
        <taxon>Phaseoleae</taxon>
        <taxon>Canavalia</taxon>
    </lineage>
</organism>
<evidence type="ECO:0000313" key="1">
    <source>
        <dbReference type="EMBL" id="KAK7338302.1"/>
    </source>
</evidence>
<protein>
    <submittedName>
        <fullName evidence="1">Uncharacterized protein</fullName>
    </submittedName>
</protein>
<comment type="caution">
    <text evidence="1">The sequence shown here is derived from an EMBL/GenBank/DDBJ whole genome shotgun (WGS) entry which is preliminary data.</text>
</comment>
<dbReference type="AlphaFoldDB" id="A0AAN9LQK5"/>
<reference evidence="1 2" key="1">
    <citation type="submission" date="2024-01" db="EMBL/GenBank/DDBJ databases">
        <title>The genomes of 5 underutilized Papilionoideae crops provide insights into root nodulation and disease resistanc.</title>
        <authorList>
            <person name="Jiang F."/>
        </authorList>
    </citation>
    <scope>NUCLEOTIDE SEQUENCE [LARGE SCALE GENOMIC DNA]</scope>
    <source>
        <strain evidence="1">LVBAO_FW01</strain>
        <tissue evidence="1">Leaves</tissue>
    </source>
</reference>
<accession>A0AAN9LQK5</accession>
<name>A0AAN9LQK5_CANGL</name>
<dbReference type="Proteomes" id="UP001367508">
    <property type="component" value="Unassembled WGS sequence"/>
</dbReference>
<proteinExistence type="predicted"/>
<keyword evidence="2" id="KW-1185">Reference proteome</keyword>
<dbReference type="EMBL" id="JAYMYQ010000004">
    <property type="protein sequence ID" value="KAK7338302.1"/>
    <property type="molecule type" value="Genomic_DNA"/>
</dbReference>